<dbReference type="PROSITE" id="PS51257">
    <property type="entry name" value="PROKAR_LIPOPROTEIN"/>
    <property type="match status" value="1"/>
</dbReference>
<keyword evidence="2" id="KW-1185">Reference proteome</keyword>
<reference evidence="1" key="1">
    <citation type="submission" date="2020-05" db="UniProtKB">
        <authorList>
            <consortium name="EnsemblMetazoa"/>
        </authorList>
    </citation>
    <scope>IDENTIFICATION</scope>
    <source>
        <strain evidence="1">TTRI</strain>
    </source>
</reference>
<dbReference type="VEuPathDB" id="VectorBase:GAUT052825"/>
<name>A0A1A9VYZ7_GLOAU</name>
<evidence type="ECO:0000313" key="2">
    <source>
        <dbReference type="Proteomes" id="UP000078200"/>
    </source>
</evidence>
<protein>
    <submittedName>
        <fullName evidence="1">Uncharacterized protein</fullName>
    </submittedName>
</protein>
<dbReference type="EnsemblMetazoa" id="GAUT052825-RA">
    <property type="protein sequence ID" value="GAUT052825-PA"/>
    <property type="gene ID" value="GAUT052825"/>
</dbReference>
<dbReference type="AlphaFoldDB" id="A0A1A9VYZ7"/>
<proteinExistence type="predicted"/>
<sequence>MKFAVKVIIKVVSKMICLKLIFLGMLLLFQSCFSIDKPAAEFNRDNKLYKATVEALINFAKPLREQYVVLLEEVVEDLKANKEKSKYEDQIKHMEKSIKDFQDIKGDTDEETLQKIIKLKRGVINAEEPSKEGSNVTVISEVFQQDGGKELAEDLRSDFADFIVGFNRAFKAYVEELSEKEKANHEDLIKWVKELQETDGFDNQ</sequence>
<dbReference type="Proteomes" id="UP000078200">
    <property type="component" value="Unassembled WGS sequence"/>
</dbReference>
<organism evidence="1 2">
    <name type="scientific">Glossina austeni</name>
    <name type="common">Savannah tsetse fly</name>
    <dbReference type="NCBI Taxonomy" id="7395"/>
    <lineage>
        <taxon>Eukaryota</taxon>
        <taxon>Metazoa</taxon>
        <taxon>Ecdysozoa</taxon>
        <taxon>Arthropoda</taxon>
        <taxon>Hexapoda</taxon>
        <taxon>Insecta</taxon>
        <taxon>Pterygota</taxon>
        <taxon>Neoptera</taxon>
        <taxon>Endopterygota</taxon>
        <taxon>Diptera</taxon>
        <taxon>Brachycera</taxon>
        <taxon>Muscomorpha</taxon>
        <taxon>Hippoboscoidea</taxon>
        <taxon>Glossinidae</taxon>
        <taxon>Glossina</taxon>
    </lineage>
</organism>
<evidence type="ECO:0000313" key="1">
    <source>
        <dbReference type="EnsemblMetazoa" id="GAUT052825-PA"/>
    </source>
</evidence>
<accession>A0A1A9VYZ7</accession>